<dbReference type="UniPathway" id="UPA00148"/>
<comment type="pathway">
    <text evidence="1">Cofactor biosynthesis; adenosylcobalamin biosynthesis.</text>
</comment>
<dbReference type="Pfam" id="PF00590">
    <property type="entry name" value="TP_methylase"/>
    <property type="match status" value="1"/>
</dbReference>
<reference evidence="7 8" key="1">
    <citation type="submission" date="2015-04" db="EMBL/GenBank/DDBJ databases">
        <title>Complete Sequence for the Genome of the Thioalkalivibrio versutus D301.</title>
        <authorList>
            <person name="Mu T."/>
            <person name="Zhou J."/>
            <person name="Xu X."/>
        </authorList>
    </citation>
    <scope>NUCLEOTIDE SEQUENCE [LARGE SCALE GENOMIC DNA]</scope>
    <source>
        <strain evidence="7 8">D301</strain>
    </source>
</reference>
<accession>A0A0G3G783</accession>
<dbReference type="SUPFAM" id="SSF53790">
    <property type="entry name" value="Tetrapyrrole methylase"/>
    <property type="match status" value="1"/>
</dbReference>
<keyword evidence="8" id="KW-1185">Reference proteome</keyword>
<keyword evidence="5" id="KW-0949">S-adenosyl-L-methionine</keyword>
<dbReference type="InterPro" id="IPR000878">
    <property type="entry name" value="4pyrrol_Mease"/>
</dbReference>
<sequence length="261" mass="27553">MSGDDGRPLGRLSVVGVGPAGPEWLTPEVAARLEAATDLVGYGPYLERIAGAHHRVHASDNREELARATHALDMAAEGRDVAVVSGGDPGVFAMAAAIFEALEGAPAGRWEDVEVDVAPGVSAMQAAAARLGAPLGNDFCVISLSDNLKPWSLIQRRVRLAAEADFAMAFYNPISRSRPWQLGEALGIVREVQGPDTLVVLATAVGRGEREDVQISTLGEVDPAAANMSTLVIVGATSTRVLERPSGRRHVYTPRYVEAAQ</sequence>
<dbReference type="InterPro" id="IPR051810">
    <property type="entry name" value="Precorrin_MeTrfase"/>
</dbReference>
<dbReference type="InterPro" id="IPR014777">
    <property type="entry name" value="4pyrrole_Mease_sub1"/>
</dbReference>
<dbReference type="GO" id="GO:0030789">
    <property type="term" value="F:precorrin-3B C17-methyltransferase activity"/>
    <property type="evidence" value="ECO:0007669"/>
    <property type="project" value="UniProtKB-EC"/>
</dbReference>
<dbReference type="Gene3D" id="3.30.950.10">
    <property type="entry name" value="Methyltransferase, Cobalt-precorrin-4 Transmethylase, Domain 2"/>
    <property type="match status" value="1"/>
</dbReference>
<name>A0A0G3G783_9GAMM</name>
<evidence type="ECO:0000313" key="7">
    <source>
        <dbReference type="EMBL" id="AKJ94721.1"/>
    </source>
</evidence>
<evidence type="ECO:0000256" key="5">
    <source>
        <dbReference type="ARBA" id="ARBA00022691"/>
    </source>
</evidence>
<evidence type="ECO:0000256" key="3">
    <source>
        <dbReference type="ARBA" id="ARBA00022603"/>
    </source>
</evidence>
<dbReference type="CDD" id="cd11646">
    <property type="entry name" value="Precorrin_3B_C17_MT"/>
    <property type="match status" value="1"/>
</dbReference>
<evidence type="ECO:0000256" key="2">
    <source>
        <dbReference type="ARBA" id="ARBA00022573"/>
    </source>
</evidence>
<organism evidence="7 8">
    <name type="scientific">Thioalkalivibrio versutus</name>
    <dbReference type="NCBI Taxonomy" id="106634"/>
    <lineage>
        <taxon>Bacteria</taxon>
        <taxon>Pseudomonadati</taxon>
        <taxon>Pseudomonadota</taxon>
        <taxon>Gammaproteobacteria</taxon>
        <taxon>Chromatiales</taxon>
        <taxon>Ectothiorhodospiraceae</taxon>
        <taxon>Thioalkalivibrio</taxon>
    </lineage>
</organism>
<dbReference type="NCBIfam" id="TIGR01466">
    <property type="entry name" value="cobJ_cbiH"/>
    <property type="match status" value="1"/>
</dbReference>
<dbReference type="EMBL" id="CP011367">
    <property type="protein sequence ID" value="AKJ94721.1"/>
    <property type="molecule type" value="Genomic_DNA"/>
</dbReference>
<evidence type="ECO:0000313" key="8">
    <source>
        <dbReference type="Proteomes" id="UP000064201"/>
    </source>
</evidence>
<dbReference type="InterPro" id="IPR006363">
    <property type="entry name" value="Cbl_synth_CobJ/CibH_dom"/>
</dbReference>
<dbReference type="Proteomes" id="UP000064201">
    <property type="component" value="Chromosome"/>
</dbReference>
<dbReference type="PATRIC" id="fig|106634.4.peg.968"/>
<dbReference type="OrthoDB" id="9772960at2"/>
<evidence type="ECO:0000256" key="4">
    <source>
        <dbReference type="ARBA" id="ARBA00022679"/>
    </source>
</evidence>
<dbReference type="GO" id="GO:0009236">
    <property type="term" value="P:cobalamin biosynthetic process"/>
    <property type="evidence" value="ECO:0007669"/>
    <property type="project" value="UniProtKB-UniPathway"/>
</dbReference>
<keyword evidence="2" id="KW-0169">Cobalamin biosynthesis</keyword>
<dbReference type="RefSeq" id="WP_019563153.1">
    <property type="nucleotide sequence ID" value="NZ_CP011367.1"/>
</dbReference>
<keyword evidence="3 7" id="KW-0489">Methyltransferase</keyword>
<feature type="domain" description="Tetrapyrrole methylase" evidence="6">
    <location>
        <begin position="12"/>
        <end position="221"/>
    </location>
</feature>
<dbReference type="InterPro" id="IPR035996">
    <property type="entry name" value="4pyrrol_Methylase_sf"/>
</dbReference>
<dbReference type="EC" id="2.1.1.131" evidence="7"/>
<dbReference type="AlphaFoldDB" id="A0A0G3G783"/>
<evidence type="ECO:0000256" key="1">
    <source>
        <dbReference type="ARBA" id="ARBA00004953"/>
    </source>
</evidence>
<dbReference type="PANTHER" id="PTHR47036">
    <property type="entry name" value="COBALT-FACTOR III C(17)-METHYLTRANSFERASE-RELATED"/>
    <property type="match status" value="1"/>
</dbReference>
<dbReference type="InterPro" id="IPR014776">
    <property type="entry name" value="4pyrrole_Mease_sub2"/>
</dbReference>
<dbReference type="PANTHER" id="PTHR47036:SF1">
    <property type="entry name" value="COBALT-FACTOR III C(17)-METHYLTRANSFERASE-RELATED"/>
    <property type="match status" value="1"/>
</dbReference>
<protein>
    <submittedName>
        <fullName evidence="7">Precorrin-3B C17-methyltransferase</fullName>
        <ecNumber evidence="7">2.1.1.131</ecNumber>
    </submittedName>
</protein>
<dbReference type="Gene3D" id="3.40.1010.10">
    <property type="entry name" value="Cobalt-precorrin-4 Transmethylase, Domain 1"/>
    <property type="match status" value="1"/>
</dbReference>
<gene>
    <name evidence="7" type="ORF">TVD_04740</name>
</gene>
<keyword evidence="4 7" id="KW-0808">Transferase</keyword>
<dbReference type="STRING" id="106634.TVD_04740"/>
<evidence type="ECO:0000259" key="6">
    <source>
        <dbReference type="Pfam" id="PF00590"/>
    </source>
</evidence>
<dbReference type="KEGG" id="tvr:TVD_04740"/>
<proteinExistence type="predicted"/>
<dbReference type="GO" id="GO:0032259">
    <property type="term" value="P:methylation"/>
    <property type="evidence" value="ECO:0007669"/>
    <property type="project" value="UniProtKB-KW"/>
</dbReference>